<name>A0A6S6T0I3_9BACT</name>
<evidence type="ECO:0000256" key="4">
    <source>
        <dbReference type="ARBA" id="ARBA00022989"/>
    </source>
</evidence>
<organism evidence="7">
    <name type="scientific">uncultured Campylobacterales bacterium</name>
    <dbReference type="NCBI Taxonomy" id="352960"/>
    <lineage>
        <taxon>Bacteria</taxon>
        <taxon>Pseudomonadati</taxon>
        <taxon>Campylobacterota</taxon>
        <taxon>Epsilonproteobacteria</taxon>
        <taxon>Campylobacterales</taxon>
        <taxon>environmental samples</taxon>
    </lineage>
</organism>
<evidence type="ECO:0000256" key="3">
    <source>
        <dbReference type="ARBA" id="ARBA00022692"/>
    </source>
</evidence>
<feature type="transmembrane region" description="Helical" evidence="6">
    <location>
        <begin position="56"/>
        <end position="73"/>
    </location>
</feature>
<keyword evidence="4 6" id="KW-1133">Transmembrane helix</keyword>
<protein>
    <submittedName>
        <fullName evidence="7">COG2363</fullName>
    </submittedName>
</protein>
<feature type="transmembrane region" description="Helical" evidence="6">
    <location>
        <begin position="104"/>
        <end position="121"/>
    </location>
</feature>
<evidence type="ECO:0000256" key="1">
    <source>
        <dbReference type="ARBA" id="ARBA00004141"/>
    </source>
</evidence>
<sequence length="122" mass="13627">MCTKKDSNKSYKVFLATATALMLLGVILGAFGAHGLKDILEPKIFNAYQTGITYHFYHTIGLFIVLIFAKLFVYNKLIISIIYTLLFGILLFSGSLYLYSITSIKIFAMITPIGGLLFIVAW</sequence>
<dbReference type="EMBL" id="CACVAW010000045">
    <property type="protein sequence ID" value="CAA6812092.1"/>
    <property type="molecule type" value="Genomic_DNA"/>
</dbReference>
<evidence type="ECO:0000256" key="5">
    <source>
        <dbReference type="ARBA" id="ARBA00023136"/>
    </source>
</evidence>
<evidence type="ECO:0000256" key="2">
    <source>
        <dbReference type="ARBA" id="ARBA00009694"/>
    </source>
</evidence>
<dbReference type="Pfam" id="PF04241">
    <property type="entry name" value="DUF423"/>
    <property type="match status" value="1"/>
</dbReference>
<comment type="subcellular location">
    <subcellularLocation>
        <location evidence="1">Membrane</location>
        <topology evidence="1">Multi-pass membrane protein</topology>
    </subcellularLocation>
</comment>
<proteinExistence type="inferred from homology"/>
<dbReference type="GO" id="GO:0005886">
    <property type="term" value="C:plasma membrane"/>
    <property type="evidence" value="ECO:0007669"/>
    <property type="project" value="TreeGrafter"/>
</dbReference>
<dbReference type="PANTHER" id="PTHR43461">
    <property type="entry name" value="TRANSMEMBRANE PROTEIN 256"/>
    <property type="match status" value="1"/>
</dbReference>
<accession>A0A6S6T0I3</accession>
<evidence type="ECO:0000313" key="7">
    <source>
        <dbReference type="EMBL" id="CAA6812092.1"/>
    </source>
</evidence>
<dbReference type="InterPro" id="IPR006696">
    <property type="entry name" value="DUF423"/>
</dbReference>
<keyword evidence="3 6" id="KW-0812">Transmembrane</keyword>
<dbReference type="AlphaFoldDB" id="A0A6S6T0I3"/>
<feature type="non-terminal residue" evidence="7">
    <location>
        <position position="122"/>
    </location>
</feature>
<keyword evidence="5 6" id="KW-0472">Membrane</keyword>
<evidence type="ECO:0000256" key="6">
    <source>
        <dbReference type="SAM" id="Phobius"/>
    </source>
</evidence>
<dbReference type="PANTHER" id="PTHR43461:SF1">
    <property type="entry name" value="TRANSMEMBRANE PROTEIN 256"/>
    <property type="match status" value="1"/>
</dbReference>
<comment type="similarity">
    <text evidence="2">Belongs to the UPF0382 family.</text>
</comment>
<feature type="transmembrane region" description="Helical" evidence="6">
    <location>
        <begin position="80"/>
        <end position="98"/>
    </location>
</feature>
<reference evidence="7" key="1">
    <citation type="submission" date="2020-01" db="EMBL/GenBank/DDBJ databases">
        <authorList>
            <person name="Meier V. D."/>
            <person name="Meier V D."/>
        </authorList>
    </citation>
    <scope>NUCLEOTIDE SEQUENCE</scope>
    <source>
        <strain evidence="7">HLG_WM_MAG_12</strain>
    </source>
</reference>
<gene>
    <name evidence="7" type="ORF">HELGO_WM21060</name>
</gene>